<feature type="binding site" evidence="19">
    <location>
        <begin position="124"/>
        <end position="128"/>
    </location>
    <ligand>
        <name>NAD(+)</name>
        <dbReference type="ChEBI" id="CHEBI:57540"/>
    </ligand>
</feature>
<dbReference type="InterPro" id="IPR030963">
    <property type="entry name" value="DHQ_synth_fam"/>
</dbReference>
<dbReference type="STRING" id="1774969.AUC69_10240"/>
<dbReference type="InterPro" id="IPR056179">
    <property type="entry name" value="DHQS_C"/>
</dbReference>
<comment type="cofactor">
    <cofactor evidence="19">
        <name>Co(2+)</name>
        <dbReference type="ChEBI" id="CHEBI:48828"/>
    </cofactor>
    <cofactor evidence="19">
        <name>Zn(2+)</name>
        <dbReference type="ChEBI" id="CHEBI:29105"/>
    </cofactor>
    <text evidence="19">Binds 1 divalent metal cation per subunit. Can use either Co(2+) or Zn(2+).</text>
</comment>
<dbReference type="Proteomes" id="UP000094472">
    <property type="component" value="Unassembled WGS sequence"/>
</dbReference>
<evidence type="ECO:0000256" key="8">
    <source>
        <dbReference type="ARBA" id="ARBA00013031"/>
    </source>
</evidence>
<dbReference type="EC" id="4.2.3.4" evidence="8 19"/>
<dbReference type="GO" id="GO:0000166">
    <property type="term" value="F:nucleotide binding"/>
    <property type="evidence" value="ECO:0007669"/>
    <property type="project" value="UniProtKB-KW"/>
</dbReference>
<keyword evidence="24" id="KW-1185">Reference proteome</keyword>
<dbReference type="InterPro" id="IPR030960">
    <property type="entry name" value="DHQS/DOIS_N"/>
</dbReference>
<evidence type="ECO:0000256" key="12">
    <source>
        <dbReference type="ARBA" id="ARBA00022723"/>
    </source>
</evidence>
<evidence type="ECO:0000256" key="11">
    <source>
        <dbReference type="ARBA" id="ARBA00022605"/>
    </source>
</evidence>
<comment type="function">
    <text evidence="4 19">Catalyzes the conversion of 3-deoxy-D-arabino-heptulosonate 7-phosphate (DAHP) to dehydroquinate (DHQ).</text>
</comment>
<evidence type="ECO:0000256" key="15">
    <source>
        <dbReference type="ARBA" id="ARBA00023027"/>
    </source>
</evidence>
<organism evidence="23 24">
    <name type="scientific">Methyloceanibacter superfactus</name>
    <dbReference type="NCBI Taxonomy" id="1774969"/>
    <lineage>
        <taxon>Bacteria</taxon>
        <taxon>Pseudomonadati</taxon>
        <taxon>Pseudomonadota</taxon>
        <taxon>Alphaproteobacteria</taxon>
        <taxon>Hyphomicrobiales</taxon>
        <taxon>Hyphomicrobiaceae</taxon>
        <taxon>Methyloceanibacter</taxon>
    </lineage>
</organism>
<dbReference type="CDD" id="cd08195">
    <property type="entry name" value="DHQS"/>
    <property type="match status" value="1"/>
</dbReference>
<keyword evidence="18 19" id="KW-0170">Cobalt</keyword>
<reference evidence="23 24" key="1">
    <citation type="journal article" date="2016" name="Environ. Microbiol.">
        <title>New Methyloceanibacter diversity from North Sea sediments includes methanotroph containing solely the soluble methane monooxygenase.</title>
        <authorList>
            <person name="Vekeman B."/>
            <person name="Kerckhof F.M."/>
            <person name="Cremers G."/>
            <person name="de Vos P."/>
            <person name="Vandamme P."/>
            <person name="Boon N."/>
            <person name="Op den Camp H.J."/>
            <person name="Heylen K."/>
        </authorList>
    </citation>
    <scope>NUCLEOTIDE SEQUENCE [LARGE SCALE GENOMIC DNA]</scope>
    <source>
        <strain evidence="23 24">R-67175</strain>
    </source>
</reference>
<feature type="binding site" evidence="19">
    <location>
        <position position="203"/>
    </location>
    <ligand>
        <name>Zn(2+)</name>
        <dbReference type="ChEBI" id="CHEBI:29105"/>
    </ligand>
</feature>
<feature type="binding site" evidence="19">
    <location>
        <begin position="148"/>
        <end position="149"/>
    </location>
    <ligand>
        <name>NAD(+)</name>
        <dbReference type="ChEBI" id="CHEBI:57540"/>
    </ligand>
</feature>
<proteinExistence type="inferred from homology"/>
<keyword evidence="10 19" id="KW-0963">Cytoplasm</keyword>
<evidence type="ECO:0000256" key="18">
    <source>
        <dbReference type="ARBA" id="ARBA00023285"/>
    </source>
</evidence>
<keyword evidence="11 19" id="KW-0028">Amino-acid biosynthesis</keyword>
<feature type="domain" description="3-dehydroquinate synthase C-terminal" evidence="22">
    <location>
        <begin position="200"/>
        <end position="350"/>
    </location>
</feature>
<evidence type="ECO:0000256" key="14">
    <source>
        <dbReference type="ARBA" id="ARBA00022833"/>
    </source>
</evidence>
<evidence type="ECO:0000313" key="23">
    <source>
        <dbReference type="EMBL" id="ODR98261.1"/>
    </source>
</evidence>
<dbReference type="Pfam" id="PF24621">
    <property type="entry name" value="DHQS_C"/>
    <property type="match status" value="1"/>
</dbReference>
<feature type="domain" description="3-dehydroquinate synthase N-terminal" evidence="21">
    <location>
        <begin position="87"/>
        <end position="198"/>
    </location>
</feature>
<dbReference type="FunFam" id="3.40.50.1970:FF:000007">
    <property type="entry name" value="Pentafunctional AROM polypeptide"/>
    <property type="match status" value="1"/>
</dbReference>
<dbReference type="GO" id="GO:0046872">
    <property type="term" value="F:metal ion binding"/>
    <property type="evidence" value="ECO:0007669"/>
    <property type="project" value="UniProtKB-KW"/>
</dbReference>
<dbReference type="InterPro" id="IPR016037">
    <property type="entry name" value="DHQ_synth_AroB"/>
</dbReference>
<evidence type="ECO:0000256" key="19">
    <source>
        <dbReference type="HAMAP-Rule" id="MF_00110"/>
    </source>
</evidence>
<name>A0A1E3VYB8_9HYPH</name>
<dbReference type="UniPathway" id="UPA00053">
    <property type="reaction ID" value="UER00085"/>
</dbReference>
<evidence type="ECO:0000256" key="16">
    <source>
        <dbReference type="ARBA" id="ARBA00023141"/>
    </source>
</evidence>
<evidence type="ECO:0000256" key="4">
    <source>
        <dbReference type="ARBA" id="ARBA00003485"/>
    </source>
</evidence>
<dbReference type="GO" id="GO:0005737">
    <property type="term" value="C:cytoplasm"/>
    <property type="evidence" value="ECO:0007669"/>
    <property type="project" value="UniProtKB-SubCell"/>
</dbReference>
<dbReference type="GO" id="GO:0009073">
    <property type="term" value="P:aromatic amino acid family biosynthetic process"/>
    <property type="evidence" value="ECO:0007669"/>
    <property type="project" value="UniProtKB-KW"/>
</dbReference>
<sequence length="388" mass="41269">MGDDTATLSQPKSDKPNSETTIAVDLPERRYDIVIGEDLLATAGERLAAALPRARYAVVSDSNVAALHLAPLKASLERQGSFLGSAVVAPGEATKCFPVLAKLCETLLDLGVERGDCVIAFGGGVVGDLGGFAASILRRGVRVVQMPTTLLAQVDSAIGGKTGIDTKQGKNLIGTFHQPSLVLADVAVLSTLSEREFRAGYAEVAKYGLLGDEPFFAWLEQNWGDVFSGHDGKRRHAVETSARAKAEVVVADEREESGRRALLNLGHTFGHALEAFAGYSDRLLHGEAIAIGMRLAFTYSVEHGLCPPEDAVRVEKHFAAVGLPTEIAAIPGDKPTTGELLRLMAQDKKVKGGKLALVLARGIGQAFVEDDVAMDRLTEFLKKECAGR</sequence>
<evidence type="ECO:0000256" key="5">
    <source>
        <dbReference type="ARBA" id="ARBA00004496"/>
    </source>
</evidence>
<dbReference type="PANTHER" id="PTHR43622:SF7">
    <property type="entry name" value="3-DEHYDROQUINATE SYNTHASE, CHLOROPLASTIC"/>
    <property type="match status" value="1"/>
</dbReference>
<gene>
    <name evidence="19" type="primary">aroB</name>
    <name evidence="23" type="ORF">AUC69_10240</name>
</gene>
<dbReference type="Gene3D" id="3.40.50.1970">
    <property type="match status" value="1"/>
</dbReference>
<comment type="cofactor">
    <cofactor evidence="3">
        <name>Zn(2+)</name>
        <dbReference type="ChEBI" id="CHEBI:29105"/>
    </cofactor>
</comment>
<feature type="binding site" evidence="19">
    <location>
        <position position="285"/>
    </location>
    <ligand>
        <name>Zn(2+)</name>
        <dbReference type="ChEBI" id="CHEBI:29105"/>
    </ligand>
</feature>
<feature type="binding site" evidence="19">
    <location>
        <position position="170"/>
    </location>
    <ligand>
        <name>NAD(+)</name>
        <dbReference type="ChEBI" id="CHEBI:57540"/>
    </ligand>
</feature>
<dbReference type="RefSeq" id="WP_069441480.1">
    <property type="nucleotide sequence ID" value="NZ_LPWF01000023.1"/>
</dbReference>
<evidence type="ECO:0000256" key="20">
    <source>
        <dbReference type="SAM" id="MobiDB-lite"/>
    </source>
</evidence>
<evidence type="ECO:0000256" key="1">
    <source>
        <dbReference type="ARBA" id="ARBA00001393"/>
    </source>
</evidence>
<evidence type="ECO:0000256" key="3">
    <source>
        <dbReference type="ARBA" id="ARBA00001947"/>
    </source>
</evidence>
<evidence type="ECO:0000259" key="21">
    <source>
        <dbReference type="Pfam" id="PF01761"/>
    </source>
</evidence>
<dbReference type="Gene3D" id="1.20.1090.10">
    <property type="entry name" value="Dehydroquinate synthase-like - alpha domain"/>
    <property type="match status" value="1"/>
</dbReference>
<dbReference type="AlphaFoldDB" id="A0A1E3VYB8"/>
<dbReference type="PIRSF" id="PIRSF001455">
    <property type="entry name" value="DHQ_synth"/>
    <property type="match status" value="1"/>
</dbReference>
<dbReference type="OrthoDB" id="9806583at2"/>
<protein>
    <recommendedName>
        <fullName evidence="9 19">3-dehydroquinate synthase</fullName>
        <shortName evidence="19">DHQS</shortName>
        <ecNumber evidence="8 19">4.2.3.4</ecNumber>
    </recommendedName>
</protein>
<keyword evidence="16 19" id="KW-0057">Aromatic amino acid biosynthesis</keyword>
<keyword evidence="12 19" id="KW-0479">Metal-binding</keyword>
<dbReference type="GO" id="GO:0003856">
    <property type="term" value="F:3-dehydroquinate synthase activity"/>
    <property type="evidence" value="ECO:0007669"/>
    <property type="project" value="UniProtKB-UniRule"/>
</dbReference>
<evidence type="ECO:0000256" key="2">
    <source>
        <dbReference type="ARBA" id="ARBA00001911"/>
    </source>
</evidence>
<feature type="compositionally biased region" description="Polar residues" evidence="20">
    <location>
        <begin position="1"/>
        <end position="11"/>
    </location>
</feature>
<dbReference type="InterPro" id="IPR050071">
    <property type="entry name" value="Dehydroquinate_synthase"/>
</dbReference>
<comment type="similarity">
    <text evidence="7 19">Belongs to the sugar phosphate cyclases superfamily. Dehydroquinate synthase family.</text>
</comment>
<evidence type="ECO:0000256" key="7">
    <source>
        <dbReference type="ARBA" id="ARBA00005412"/>
    </source>
</evidence>
<comment type="subcellular location">
    <subcellularLocation>
        <location evidence="5 19">Cytoplasm</location>
    </subcellularLocation>
</comment>
<dbReference type="HAMAP" id="MF_00110">
    <property type="entry name" value="DHQ_synthase"/>
    <property type="match status" value="1"/>
</dbReference>
<evidence type="ECO:0000256" key="10">
    <source>
        <dbReference type="ARBA" id="ARBA00022490"/>
    </source>
</evidence>
<evidence type="ECO:0000313" key="24">
    <source>
        <dbReference type="Proteomes" id="UP000094472"/>
    </source>
</evidence>
<feature type="binding site" evidence="19">
    <location>
        <position position="267"/>
    </location>
    <ligand>
        <name>Zn(2+)</name>
        <dbReference type="ChEBI" id="CHEBI:29105"/>
    </ligand>
</feature>
<comment type="caution">
    <text evidence="23">The sequence shown here is derived from an EMBL/GenBank/DDBJ whole genome shotgun (WGS) entry which is preliminary data.</text>
</comment>
<keyword evidence="13 19" id="KW-0547">Nucleotide-binding</keyword>
<evidence type="ECO:0000256" key="17">
    <source>
        <dbReference type="ARBA" id="ARBA00023239"/>
    </source>
</evidence>
<comment type="pathway">
    <text evidence="6 19">Metabolic intermediate biosynthesis; chorismate biosynthesis; chorismate from D-erythrose 4-phosphate and phosphoenolpyruvate: step 2/7.</text>
</comment>
<dbReference type="NCBIfam" id="TIGR01357">
    <property type="entry name" value="aroB"/>
    <property type="match status" value="1"/>
</dbReference>
<dbReference type="GO" id="GO:0009423">
    <property type="term" value="P:chorismate biosynthetic process"/>
    <property type="evidence" value="ECO:0007669"/>
    <property type="project" value="UniProtKB-UniRule"/>
</dbReference>
<dbReference type="EMBL" id="LPWF01000023">
    <property type="protein sequence ID" value="ODR98261.1"/>
    <property type="molecule type" value="Genomic_DNA"/>
</dbReference>
<dbReference type="PANTHER" id="PTHR43622">
    <property type="entry name" value="3-DEHYDROQUINATE SYNTHASE"/>
    <property type="match status" value="1"/>
</dbReference>
<keyword evidence="17 19" id="KW-0456">Lyase</keyword>
<evidence type="ECO:0000256" key="6">
    <source>
        <dbReference type="ARBA" id="ARBA00004661"/>
    </source>
</evidence>
<feature type="binding site" evidence="19">
    <location>
        <position position="161"/>
    </location>
    <ligand>
        <name>NAD(+)</name>
        <dbReference type="ChEBI" id="CHEBI:57540"/>
    </ligand>
</feature>
<evidence type="ECO:0000259" key="22">
    <source>
        <dbReference type="Pfam" id="PF24621"/>
    </source>
</evidence>
<comment type="catalytic activity">
    <reaction evidence="1 19">
        <text>7-phospho-2-dehydro-3-deoxy-D-arabino-heptonate = 3-dehydroquinate + phosphate</text>
        <dbReference type="Rhea" id="RHEA:21968"/>
        <dbReference type="ChEBI" id="CHEBI:32364"/>
        <dbReference type="ChEBI" id="CHEBI:43474"/>
        <dbReference type="ChEBI" id="CHEBI:58394"/>
        <dbReference type="EC" id="4.2.3.4"/>
    </reaction>
</comment>
<evidence type="ECO:0000256" key="9">
    <source>
        <dbReference type="ARBA" id="ARBA00017684"/>
    </source>
</evidence>
<evidence type="ECO:0000256" key="13">
    <source>
        <dbReference type="ARBA" id="ARBA00022741"/>
    </source>
</evidence>
<comment type="caution">
    <text evidence="19">Lacks conserved residue(s) required for the propagation of feature annotation.</text>
</comment>
<dbReference type="SUPFAM" id="SSF56796">
    <property type="entry name" value="Dehydroquinate synthase-like"/>
    <property type="match status" value="1"/>
</dbReference>
<keyword evidence="15 19" id="KW-0520">NAD</keyword>
<dbReference type="GO" id="GO:0008652">
    <property type="term" value="P:amino acid biosynthetic process"/>
    <property type="evidence" value="ECO:0007669"/>
    <property type="project" value="UniProtKB-KW"/>
</dbReference>
<accession>A0A1E3VYB8</accession>
<feature type="region of interest" description="Disordered" evidence="20">
    <location>
        <begin position="1"/>
        <end position="20"/>
    </location>
</feature>
<keyword evidence="14 19" id="KW-0862">Zinc</keyword>
<comment type="cofactor">
    <cofactor evidence="2 19">
        <name>NAD(+)</name>
        <dbReference type="ChEBI" id="CHEBI:57540"/>
    </cofactor>
</comment>
<dbReference type="Pfam" id="PF01761">
    <property type="entry name" value="DHQ_synthase"/>
    <property type="match status" value="1"/>
</dbReference>